<dbReference type="InterPro" id="IPR000644">
    <property type="entry name" value="CBS_dom"/>
</dbReference>
<evidence type="ECO:0000313" key="3">
    <source>
        <dbReference type="Proteomes" id="UP000291269"/>
    </source>
</evidence>
<dbReference type="AlphaFoldDB" id="A0A4Q2KEP9"/>
<evidence type="ECO:0000313" key="2">
    <source>
        <dbReference type="EMBL" id="RXZ61671.1"/>
    </source>
</evidence>
<protein>
    <submittedName>
        <fullName evidence="2">CBS domain-containing protein</fullName>
    </submittedName>
</protein>
<dbReference type="Proteomes" id="UP000291269">
    <property type="component" value="Unassembled WGS sequence"/>
</dbReference>
<dbReference type="SUPFAM" id="SSF54631">
    <property type="entry name" value="CBS-domain pair"/>
    <property type="match status" value="1"/>
</dbReference>
<reference evidence="2 3" key="1">
    <citation type="journal article" date="2019" name="Gut">
        <title>Antibiotics-induced monodominance of a novel gut bacterial order.</title>
        <authorList>
            <person name="Hildebrand F."/>
            <person name="Moitinho-Silva L."/>
            <person name="Blasche S."/>
            <person name="Jahn M.T."/>
            <person name="Gossmann T.I."/>
            <person name="Heuerta-Cepas J."/>
            <person name="Hercog R."/>
            <person name="Luetge M."/>
            <person name="Bahram M."/>
            <person name="Pryszlak A."/>
            <person name="Alves R.J."/>
            <person name="Waszak S.M."/>
            <person name="Zhu A."/>
            <person name="Ye L."/>
            <person name="Costea P.I."/>
            <person name="Aalvink S."/>
            <person name="Belzer C."/>
            <person name="Forslund S.K."/>
            <person name="Sunagawa S."/>
            <person name="Hentschel U."/>
            <person name="Merten C."/>
            <person name="Patil K.R."/>
            <person name="Benes V."/>
            <person name="Bork P."/>
        </authorList>
    </citation>
    <scope>NUCLEOTIDE SEQUENCE [LARGE SCALE GENOMIC DNA]</scope>
    <source>
        <strain evidence="2 3">HDS1380</strain>
    </source>
</reference>
<accession>A0A4Q2KEP9</accession>
<keyword evidence="3" id="KW-1185">Reference proteome</keyword>
<dbReference type="Pfam" id="PF00571">
    <property type="entry name" value="CBS"/>
    <property type="match status" value="1"/>
</dbReference>
<proteinExistence type="predicted"/>
<dbReference type="OrthoDB" id="49104at2"/>
<dbReference type="EMBL" id="SDOZ01000002">
    <property type="protein sequence ID" value="RXZ61671.1"/>
    <property type="molecule type" value="Genomic_DNA"/>
</dbReference>
<name>A0A4Q2KEP9_9FIRM</name>
<gene>
    <name evidence="2" type="ORF">ESZ91_04560</name>
</gene>
<dbReference type="RefSeq" id="WP_129224564.1">
    <property type="nucleotide sequence ID" value="NZ_SDOZ01000002.1"/>
</dbReference>
<comment type="caution">
    <text evidence="2">The sequence shown here is derived from an EMBL/GenBank/DDBJ whole genome shotgun (WGS) entry which is preliminary data.</text>
</comment>
<dbReference type="InterPro" id="IPR046342">
    <property type="entry name" value="CBS_dom_sf"/>
</dbReference>
<organism evidence="2 3">
    <name type="scientific">Candidatus Borkfalkia ceftriaxoniphila</name>
    <dbReference type="NCBI Taxonomy" id="2508949"/>
    <lineage>
        <taxon>Bacteria</taxon>
        <taxon>Bacillati</taxon>
        <taxon>Bacillota</taxon>
        <taxon>Clostridia</taxon>
        <taxon>Christensenellales</taxon>
        <taxon>Christensenellaceae</taxon>
        <taxon>Candidatus Borkfalkia</taxon>
    </lineage>
</organism>
<evidence type="ECO:0000259" key="1">
    <source>
        <dbReference type="Pfam" id="PF00571"/>
    </source>
</evidence>
<dbReference type="Gene3D" id="3.10.580.10">
    <property type="entry name" value="CBS-domain"/>
    <property type="match status" value="1"/>
</dbReference>
<feature type="domain" description="CBS" evidence="1">
    <location>
        <begin position="105"/>
        <end position="150"/>
    </location>
</feature>
<sequence>MEYANALKFINSYNRIEAQLKLMYRAKPTQNFTDLVKRCSDQNLTVRRYAAELTDYGKLRNAIVHRTMRGDQFIANPCDEVVESIAAIEKQICTPPRVMDAFKVKRIVHVFADSSLAEAFAKFSEGRRKSLPVYRDGKLAGILNPYTLMGKLFELSQNGADIAAYLNDTRCGDILDETELGNYRFMGKDANIFEVFQAFEAKKHVNAVIITENGAFGEKVLNIITPTDFPILNSYIENYDTKLL</sequence>